<dbReference type="PANTHER" id="PTHR31223">
    <property type="entry name" value="LOG FAMILY PROTEIN YJL055W"/>
    <property type="match status" value="1"/>
</dbReference>
<feature type="non-terminal residue" evidence="7">
    <location>
        <position position="136"/>
    </location>
</feature>
<evidence type="ECO:0000256" key="1">
    <source>
        <dbReference type="ARBA" id="ARBA00006763"/>
    </source>
</evidence>
<dbReference type="InterPro" id="IPR031100">
    <property type="entry name" value="LOG_fam"/>
</dbReference>
<dbReference type="AlphaFoldDB" id="A0A7J8YTR8"/>
<name>A0A7J8YTR8_GOSAI</name>
<evidence type="ECO:0000256" key="4">
    <source>
        <dbReference type="ARBA" id="ARBA00024884"/>
    </source>
</evidence>
<dbReference type="GO" id="GO:0005634">
    <property type="term" value="C:nucleus"/>
    <property type="evidence" value="ECO:0007669"/>
    <property type="project" value="TreeGrafter"/>
</dbReference>
<evidence type="ECO:0000256" key="3">
    <source>
        <dbReference type="ARBA" id="ARBA00022712"/>
    </source>
</evidence>
<dbReference type="GO" id="GO:0009691">
    <property type="term" value="P:cytokinin biosynthetic process"/>
    <property type="evidence" value="ECO:0007669"/>
    <property type="project" value="UniProtKB-KW"/>
</dbReference>
<evidence type="ECO:0000256" key="2">
    <source>
        <dbReference type="ARBA" id="ARBA00012205"/>
    </source>
</evidence>
<dbReference type="EMBL" id="JABFAA010354704">
    <property type="protein sequence ID" value="MBA0702961.1"/>
    <property type="molecule type" value="Genomic_DNA"/>
</dbReference>
<sequence length="136" mass="15451">GYGTLEELLEVITWAQLGIHDKPVGLLNVDGYYNSLLSFIDKAVEEGFISPNARQIIVSAPTAKELVKKLEEYVPCHERVASKLSWEMEQLGYKTYDISRREVWGPLPPPKRVDDICDVQEEGKGRTMCRGHFKTL</sequence>
<evidence type="ECO:0000256" key="5">
    <source>
        <dbReference type="ARBA" id="ARBA00047718"/>
    </source>
</evidence>
<comment type="catalytic activity">
    <reaction evidence="6">
        <text>9-ribosyl-trans-zeatin 5'-phosphate + H2O = trans-zeatin + D-ribose 5-phosphate</text>
        <dbReference type="Rhea" id="RHEA:48564"/>
        <dbReference type="ChEBI" id="CHEBI:15377"/>
        <dbReference type="ChEBI" id="CHEBI:16522"/>
        <dbReference type="ChEBI" id="CHEBI:78346"/>
        <dbReference type="ChEBI" id="CHEBI:87947"/>
        <dbReference type="EC" id="3.2.2.n1"/>
    </reaction>
</comment>
<dbReference type="GO" id="GO:0016799">
    <property type="term" value="F:hydrolase activity, hydrolyzing N-glycosyl compounds"/>
    <property type="evidence" value="ECO:0007669"/>
    <property type="project" value="TreeGrafter"/>
</dbReference>
<evidence type="ECO:0000313" key="7">
    <source>
        <dbReference type="EMBL" id="MBA0702961.1"/>
    </source>
</evidence>
<protein>
    <recommendedName>
        <fullName evidence="2">cytokinin riboside 5'-monophosphate phosphoribohydrolase</fullName>
        <ecNumber evidence="2">3.2.2.n1</ecNumber>
    </recommendedName>
</protein>
<proteinExistence type="inferred from homology"/>
<keyword evidence="8" id="KW-1185">Reference proteome</keyword>
<comment type="caution">
    <text evidence="7">The sequence shown here is derived from an EMBL/GenBank/DDBJ whole genome shotgun (WGS) entry which is preliminary data.</text>
</comment>
<dbReference type="Proteomes" id="UP000593577">
    <property type="component" value="Unassembled WGS sequence"/>
</dbReference>
<organism evidence="7 8">
    <name type="scientific">Gossypium aridum</name>
    <name type="common">American cotton</name>
    <name type="synonym">Erioxylum aridum</name>
    <dbReference type="NCBI Taxonomy" id="34290"/>
    <lineage>
        <taxon>Eukaryota</taxon>
        <taxon>Viridiplantae</taxon>
        <taxon>Streptophyta</taxon>
        <taxon>Embryophyta</taxon>
        <taxon>Tracheophyta</taxon>
        <taxon>Spermatophyta</taxon>
        <taxon>Magnoliopsida</taxon>
        <taxon>eudicotyledons</taxon>
        <taxon>Gunneridae</taxon>
        <taxon>Pentapetalae</taxon>
        <taxon>rosids</taxon>
        <taxon>malvids</taxon>
        <taxon>Malvales</taxon>
        <taxon>Malvaceae</taxon>
        <taxon>Malvoideae</taxon>
        <taxon>Gossypium</taxon>
    </lineage>
</organism>
<dbReference type="Pfam" id="PF03641">
    <property type="entry name" value="Lysine_decarbox"/>
    <property type="match status" value="1"/>
</dbReference>
<accession>A0A7J8YTR8</accession>
<comment type="catalytic activity">
    <reaction evidence="5">
        <text>N(6)-(dimethylallyl)adenosine 5'-phosphate + H2O = N(6)-dimethylallyladenine + D-ribose 5-phosphate</text>
        <dbReference type="Rhea" id="RHEA:48560"/>
        <dbReference type="ChEBI" id="CHEBI:15377"/>
        <dbReference type="ChEBI" id="CHEBI:17660"/>
        <dbReference type="ChEBI" id="CHEBI:57526"/>
        <dbReference type="ChEBI" id="CHEBI:78346"/>
        <dbReference type="EC" id="3.2.2.n1"/>
    </reaction>
</comment>
<dbReference type="Gene3D" id="3.40.50.450">
    <property type="match status" value="1"/>
</dbReference>
<evidence type="ECO:0000313" key="8">
    <source>
        <dbReference type="Proteomes" id="UP000593577"/>
    </source>
</evidence>
<comment type="similarity">
    <text evidence="1">Belongs to the LOG family.</text>
</comment>
<comment type="function">
    <text evidence="4">Cytokinin-activating enzyme working in the direct activation pathway. Phosphoribohydrolase that converts inactive cytokinin nucleotides to the biologically active free-base forms.</text>
</comment>
<gene>
    <name evidence="7" type="ORF">Goari_022845</name>
</gene>
<dbReference type="EC" id="3.2.2.n1" evidence="2"/>
<dbReference type="PANTHER" id="PTHR31223:SF69">
    <property type="entry name" value="CYTOKININ RIBOSIDE 5'-MONOPHOSPHATE PHOSPHORIBOHYDROLASE LOG3"/>
    <property type="match status" value="1"/>
</dbReference>
<reference evidence="7 8" key="1">
    <citation type="journal article" date="2019" name="Genome Biol. Evol.">
        <title>Insights into the evolution of the New World diploid cottons (Gossypium, subgenus Houzingenia) based on genome sequencing.</title>
        <authorList>
            <person name="Grover C.E."/>
            <person name="Arick M.A. 2nd"/>
            <person name="Thrash A."/>
            <person name="Conover J.L."/>
            <person name="Sanders W.S."/>
            <person name="Peterson D.G."/>
            <person name="Frelichowski J.E."/>
            <person name="Scheffler J.A."/>
            <person name="Scheffler B.E."/>
            <person name="Wendel J.F."/>
        </authorList>
    </citation>
    <scope>NUCLEOTIDE SEQUENCE [LARGE SCALE GENOMIC DNA]</scope>
    <source>
        <strain evidence="7">185</strain>
        <tissue evidence="7">Leaf</tissue>
    </source>
</reference>
<evidence type="ECO:0000256" key="6">
    <source>
        <dbReference type="ARBA" id="ARBA00049153"/>
    </source>
</evidence>
<dbReference type="GO" id="GO:0005829">
    <property type="term" value="C:cytosol"/>
    <property type="evidence" value="ECO:0007669"/>
    <property type="project" value="TreeGrafter"/>
</dbReference>
<keyword evidence="3" id="KW-0203">Cytokinin biosynthesis</keyword>
<dbReference type="SUPFAM" id="SSF102405">
    <property type="entry name" value="MCP/YpsA-like"/>
    <property type="match status" value="1"/>
</dbReference>